<proteinExistence type="predicted"/>
<feature type="transmembrane region" description="Helical" evidence="5">
    <location>
        <begin position="125"/>
        <end position="145"/>
    </location>
</feature>
<dbReference type="PANTHER" id="PTHR31465:SF8">
    <property type="entry name" value="DOMAIN PROTEIN, PUTATIVE (AFU_ORTHOLOGUE AFUA_6G14140)-RELATED"/>
    <property type="match status" value="1"/>
</dbReference>
<keyword evidence="2 5" id="KW-0812">Transmembrane</keyword>
<evidence type="ECO:0000256" key="4">
    <source>
        <dbReference type="ARBA" id="ARBA00023136"/>
    </source>
</evidence>
<reference evidence="6" key="1">
    <citation type="submission" date="2021-01" db="EMBL/GenBank/DDBJ databases">
        <title>Chromosome-level genome assembly of a human fungal pathogen reveals clustering of transcriptionally co-regulated genes.</title>
        <authorList>
            <person name="Voorhies M."/>
            <person name="Cohen S."/>
            <person name="Shea T.P."/>
            <person name="Petrus S."/>
            <person name="Munoz J.F."/>
            <person name="Poplawski S."/>
            <person name="Goldman W.E."/>
            <person name="Michael T."/>
            <person name="Cuomo C.A."/>
            <person name="Sil A."/>
            <person name="Beyhan S."/>
        </authorList>
    </citation>
    <scope>NUCLEOTIDE SEQUENCE</scope>
    <source>
        <strain evidence="6">H88</strain>
    </source>
</reference>
<evidence type="ECO:0000256" key="2">
    <source>
        <dbReference type="ARBA" id="ARBA00022692"/>
    </source>
</evidence>
<feature type="transmembrane region" description="Helical" evidence="5">
    <location>
        <begin position="252"/>
        <end position="273"/>
    </location>
</feature>
<name>A0A8A1LBI1_AJEC8</name>
<feature type="transmembrane region" description="Helical" evidence="5">
    <location>
        <begin position="208"/>
        <end position="231"/>
    </location>
</feature>
<accession>A0A8A1LBI1</accession>
<dbReference type="GO" id="GO:0000324">
    <property type="term" value="C:fungal-type vacuole"/>
    <property type="evidence" value="ECO:0007669"/>
    <property type="project" value="TreeGrafter"/>
</dbReference>
<keyword evidence="4 5" id="KW-0472">Membrane</keyword>
<dbReference type="InterPro" id="IPR007568">
    <property type="entry name" value="RTA1"/>
</dbReference>
<dbReference type="VEuPathDB" id="FungiDB:I7I53_10584"/>
<feature type="transmembrane region" description="Helical" evidence="5">
    <location>
        <begin position="66"/>
        <end position="84"/>
    </location>
</feature>
<dbReference type="AlphaFoldDB" id="A0A8A1LBI1"/>
<gene>
    <name evidence="6" type="primary">PSP</name>
    <name evidence="6" type="ORF">I7I53_10584</name>
</gene>
<feature type="transmembrane region" description="Helical" evidence="5">
    <location>
        <begin position="288"/>
        <end position="308"/>
    </location>
</feature>
<feature type="transmembrane region" description="Helical" evidence="5">
    <location>
        <begin position="91"/>
        <end position="110"/>
    </location>
</feature>
<dbReference type="Proteomes" id="UP000663419">
    <property type="component" value="Chromosome 1"/>
</dbReference>
<dbReference type="Pfam" id="PF04479">
    <property type="entry name" value="RTA1"/>
    <property type="match status" value="1"/>
</dbReference>
<protein>
    <submittedName>
        <fullName evidence="6">Parasitic phase-specific protein PSP-1</fullName>
    </submittedName>
</protein>
<evidence type="ECO:0000256" key="1">
    <source>
        <dbReference type="ARBA" id="ARBA00004141"/>
    </source>
</evidence>
<feature type="transmembrane region" description="Helical" evidence="5">
    <location>
        <begin position="165"/>
        <end position="188"/>
    </location>
</feature>
<sequence length="373" mass="41808">MLPHSRVPQFLNIKSNIPICLFSFCHFNSSFHTILAAKMGKYSHCTEVTPECPVEATIYGYKPNPVVNLICVIVFGVLFFVAVWQTYKHKTYSFGVAMSLGCVAEAIGYGGRLVLNRNPWDSNGFQIQICTLIIAPSFFTAAIYLTLKHLCFALGPHLSIIKPSLYTWIFISFDVLSLSLQGAGGALAATGDTEPDKNRGAQIMLSGIVWQVVTLIIFGGMAGHFFWRLLGDDGRRMSIESQKVWASTKFRRFLISLGISFFVIFVRCTYRIAEMAGGWSNHIMQDEISFVILEGVMCIIAAILLTTFHPGTHFPQMRTDYQKDNTDRFSMVPPQQTETSYVAVDRQPLIDNQRPETEDQSRLWPAVIVPPVP</sequence>
<evidence type="ECO:0000256" key="3">
    <source>
        <dbReference type="ARBA" id="ARBA00022989"/>
    </source>
</evidence>
<evidence type="ECO:0000313" key="7">
    <source>
        <dbReference type="Proteomes" id="UP000663419"/>
    </source>
</evidence>
<organism evidence="6 7">
    <name type="scientific">Ajellomyces capsulatus (strain H88)</name>
    <name type="common">Darling's disease fungus</name>
    <name type="synonym">Histoplasma capsulatum</name>
    <dbReference type="NCBI Taxonomy" id="544711"/>
    <lineage>
        <taxon>Eukaryota</taxon>
        <taxon>Fungi</taxon>
        <taxon>Dikarya</taxon>
        <taxon>Ascomycota</taxon>
        <taxon>Pezizomycotina</taxon>
        <taxon>Eurotiomycetes</taxon>
        <taxon>Eurotiomycetidae</taxon>
        <taxon>Onygenales</taxon>
        <taxon>Ajellomycetaceae</taxon>
        <taxon>Histoplasma</taxon>
    </lineage>
</organism>
<evidence type="ECO:0000313" key="6">
    <source>
        <dbReference type="EMBL" id="QSS50033.1"/>
    </source>
</evidence>
<evidence type="ECO:0000256" key="5">
    <source>
        <dbReference type="SAM" id="Phobius"/>
    </source>
</evidence>
<comment type="subcellular location">
    <subcellularLocation>
        <location evidence="1">Membrane</location>
        <topology evidence="1">Multi-pass membrane protein</topology>
    </subcellularLocation>
</comment>
<dbReference type="PANTHER" id="PTHR31465">
    <property type="entry name" value="PROTEIN RTA1-RELATED"/>
    <property type="match status" value="1"/>
</dbReference>
<dbReference type="EMBL" id="CP069102">
    <property type="protein sequence ID" value="QSS50033.1"/>
    <property type="molecule type" value="Genomic_DNA"/>
</dbReference>
<keyword evidence="3 5" id="KW-1133">Transmembrane helix</keyword>
<dbReference type="GO" id="GO:0005886">
    <property type="term" value="C:plasma membrane"/>
    <property type="evidence" value="ECO:0007669"/>
    <property type="project" value="TreeGrafter"/>
</dbReference>